<dbReference type="AlphaFoldDB" id="A0A844YC62"/>
<evidence type="ECO:0000313" key="3">
    <source>
        <dbReference type="EMBL" id="MXO62596.1"/>
    </source>
</evidence>
<sequence length="334" mass="36272">MGLTVGYGTIVALALIGQLLPVPDTNRSIPLILLALQLGFFIALFRPLSRIIRREPDWFAQTMDDLRRNWPWLLATALVYISLALTLEAGTGIKKSISLNNPFYADAFLIDLDRRVFGTDPWHLTHAVLGWATPAISGAYVLWQAVQIGLGLLIAFSFDDAVRIRFALCFQLAWLLIGGAMATAFSSVGPIMVGHFYGDSSFDPLIATVGRDAPQVLQIRDMLIGTLADPTVVSGISAMPSMHVAISVLFALFVARFGKPVLTGIAWAYALLIYIGSIHLGWHYASDGVVSALCIVAIWWLTGRYVAWLETLAPASVRDGASAEQERASPTGLT</sequence>
<feature type="domain" description="Inositolphosphotransferase Aur1/Ipt1" evidence="2">
    <location>
        <begin position="110"/>
        <end position="301"/>
    </location>
</feature>
<keyword evidence="1" id="KW-0472">Membrane</keyword>
<dbReference type="GO" id="GO:0016020">
    <property type="term" value="C:membrane"/>
    <property type="evidence" value="ECO:0007669"/>
    <property type="project" value="UniProtKB-SubCell"/>
</dbReference>
<accession>A0A844YC62</accession>
<feature type="transmembrane region" description="Helical" evidence="1">
    <location>
        <begin position="232"/>
        <end position="254"/>
    </location>
</feature>
<dbReference type="EMBL" id="WTYN01000001">
    <property type="protein sequence ID" value="MXO62596.1"/>
    <property type="molecule type" value="Genomic_DNA"/>
</dbReference>
<comment type="caution">
    <text evidence="3">The sequence shown here is derived from an EMBL/GenBank/DDBJ whole genome shotgun (WGS) entry which is preliminary data.</text>
</comment>
<dbReference type="Proteomes" id="UP000445582">
    <property type="component" value="Unassembled WGS sequence"/>
</dbReference>
<feature type="transmembrane region" description="Helical" evidence="1">
    <location>
        <begin position="168"/>
        <end position="193"/>
    </location>
</feature>
<feature type="transmembrane region" description="Helical" evidence="1">
    <location>
        <begin position="70"/>
        <end position="93"/>
    </location>
</feature>
<feature type="transmembrane region" description="Helical" evidence="1">
    <location>
        <begin position="131"/>
        <end position="156"/>
    </location>
</feature>
<dbReference type="OrthoDB" id="9816314at2"/>
<proteinExistence type="predicted"/>
<feature type="transmembrane region" description="Helical" evidence="1">
    <location>
        <begin position="31"/>
        <end position="49"/>
    </location>
</feature>
<dbReference type="Pfam" id="PF14378">
    <property type="entry name" value="PAP2_3"/>
    <property type="match status" value="1"/>
</dbReference>
<name>A0A844YC62_9SPHN</name>
<dbReference type="Gene3D" id="1.20.144.10">
    <property type="entry name" value="Phosphatidic acid phosphatase type 2/haloperoxidase"/>
    <property type="match status" value="1"/>
</dbReference>
<organism evidence="3 4">
    <name type="scientific">Qipengyuania oceanensis</name>
    <dbReference type="NCBI Taxonomy" id="1463597"/>
    <lineage>
        <taxon>Bacteria</taxon>
        <taxon>Pseudomonadati</taxon>
        <taxon>Pseudomonadota</taxon>
        <taxon>Alphaproteobacteria</taxon>
        <taxon>Sphingomonadales</taxon>
        <taxon>Erythrobacteraceae</taxon>
        <taxon>Qipengyuania</taxon>
    </lineage>
</organism>
<dbReference type="RefSeq" id="WP_160672910.1">
    <property type="nucleotide sequence ID" value="NZ_WTYN01000001.1"/>
</dbReference>
<evidence type="ECO:0000259" key="2">
    <source>
        <dbReference type="Pfam" id="PF14378"/>
    </source>
</evidence>
<keyword evidence="1" id="KW-0812">Transmembrane</keyword>
<keyword evidence="4" id="KW-1185">Reference proteome</keyword>
<evidence type="ECO:0000256" key="1">
    <source>
        <dbReference type="SAM" id="Phobius"/>
    </source>
</evidence>
<dbReference type="InterPro" id="IPR026841">
    <property type="entry name" value="Aur1/Ipt1"/>
</dbReference>
<reference evidence="3 4" key="1">
    <citation type="submission" date="2019-12" db="EMBL/GenBank/DDBJ databases">
        <title>Genomic-based taxomic classification of the family Erythrobacteraceae.</title>
        <authorList>
            <person name="Xu L."/>
        </authorList>
    </citation>
    <scope>NUCLEOTIDE SEQUENCE [LARGE SCALE GENOMIC DNA]</scope>
    <source>
        <strain evidence="3 4">MCCC 1A09965</strain>
    </source>
</reference>
<evidence type="ECO:0000313" key="4">
    <source>
        <dbReference type="Proteomes" id="UP000445582"/>
    </source>
</evidence>
<protein>
    <submittedName>
        <fullName evidence="3">Phosphatase PAP2 family protein</fullName>
    </submittedName>
</protein>
<keyword evidence="1" id="KW-1133">Transmembrane helix</keyword>
<gene>
    <name evidence="3" type="ORF">GRI48_06180</name>
</gene>
<feature type="transmembrane region" description="Helical" evidence="1">
    <location>
        <begin position="261"/>
        <end position="282"/>
    </location>
</feature>
<feature type="transmembrane region" description="Helical" evidence="1">
    <location>
        <begin position="288"/>
        <end position="308"/>
    </location>
</feature>